<protein>
    <recommendedName>
        <fullName evidence="1">N-terminal domain-containing protein</fullName>
    </recommendedName>
</protein>
<dbReference type="Pfam" id="PF08401">
    <property type="entry name" value="ArdcN"/>
    <property type="match status" value="1"/>
</dbReference>
<sequence length="273" mass="29874">MARFPTYSPGNALLIMAQRPDATYVAGYHAWQKLGRHVQKGERGITILAPVTYRVPTEEAEHPAKASEPAGPVRQVVAFKAVTVFALEQTQGEPLRLPRATPLMGDTMGELLSHLVGVPGFPVLFGDTGPAYGVWNPTTQQITLRQDAAPDQHVKTLLHEWSHSLGISTPEQARTRHVGQEEVTAETTAYVMAQALGLDTKDYSQGYVAGWAHGDPKKVAGVVQDVGRRVHQMVKQLELAAQQDAALMPVVERFRGPQRAPSPVQARQEEWAL</sequence>
<keyword evidence="2" id="KW-0614">Plasmid</keyword>
<evidence type="ECO:0000259" key="1">
    <source>
        <dbReference type="Pfam" id="PF08401"/>
    </source>
</evidence>
<dbReference type="GO" id="GO:0003697">
    <property type="term" value="F:single-stranded DNA binding"/>
    <property type="evidence" value="ECO:0007669"/>
    <property type="project" value="InterPro"/>
</dbReference>
<name>G5CJ10_9FIRM</name>
<reference evidence="2" key="1">
    <citation type="journal article" date="2011" name="Appl. Environ. Microbiol.">
        <title>Two Large, Related, Cryptic Plasmids from Geographically Distinct Isolates of Sulfobacillus thermotolerans.</title>
        <authorList>
            <person name="Deane S.M."/>
            <person name="Rawlings D.E."/>
        </authorList>
    </citation>
    <scope>NUCLEOTIDE SEQUENCE</scope>
    <source>
        <strain evidence="2">L15</strain>
        <plasmid evidence="2">pL15</plasmid>
    </source>
</reference>
<accession>G5CJ10</accession>
<proteinExistence type="predicted"/>
<dbReference type="InterPro" id="IPR013610">
    <property type="entry name" value="ArdC_N"/>
</dbReference>
<gene>
    <name evidence="2" type="primary">orfL39</name>
</gene>
<evidence type="ECO:0000313" key="2">
    <source>
        <dbReference type="EMBL" id="AEP14287.1"/>
    </source>
</evidence>
<dbReference type="AlphaFoldDB" id="G5CJ10"/>
<feature type="domain" description="N-terminal" evidence="1">
    <location>
        <begin position="3"/>
        <end position="85"/>
    </location>
</feature>
<dbReference type="RefSeq" id="WP_031942654.1">
    <property type="nucleotide sequence ID" value="NC_025041.1"/>
</dbReference>
<organism evidence="2">
    <name type="scientific">Sulfobacillus thermotolerans</name>
    <dbReference type="NCBI Taxonomy" id="338644"/>
    <lineage>
        <taxon>Bacteria</taxon>
        <taxon>Bacillati</taxon>
        <taxon>Bacillota</taxon>
        <taxon>Clostridia</taxon>
        <taxon>Eubacteriales</taxon>
        <taxon>Clostridiales Family XVII. Incertae Sedis</taxon>
        <taxon>Sulfobacillus</taxon>
    </lineage>
</organism>
<geneLocation type="plasmid" evidence="2">
    <name>pL15</name>
</geneLocation>
<dbReference type="EMBL" id="JN119829">
    <property type="protein sequence ID" value="AEP14287.1"/>
    <property type="molecule type" value="Genomic_DNA"/>
</dbReference>